<accession>A0A212ITW4</accession>
<organism evidence="5">
    <name type="scientific">uncultured Eubacteriales bacterium</name>
    <dbReference type="NCBI Taxonomy" id="172733"/>
    <lineage>
        <taxon>Bacteria</taxon>
        <taxon>Bacillati</taxon>
        <taxon>Bacillota</taxon>
        <taxon>Clostridia</taxon>
        <taxon>Eubacteriales</taxon>
        <taxon>environmental samples</taxon>
    </lineage>
</organism>
<feature type="domain" description="HTH araC/xylS-type" evidence="4">
    <location>
        <begin position="198"/>
        <end position="296"/>
    </location>
</feature>
<keyword evidence="2" id="KW-0238">DNA-binding</keyword>
<dbReference type="PROSITE" id="PS00041">
    <property type="entry name" value="HTH_ARAC_FAMILY_1"/>
    <property type="match status" value="1"/>
</dbReference>
<dbReference type="GO" id="GO:0003700">
    <property type="term" value="F:DNA-binding transcription factor activity"/>
    <property type="evidence" value="ECO:0007669"/>
    <property type="project" value="InterPro"/>
</dbReference>
<keyword evidence="3" id="KW-0804">Transcription</keyword>
<dbReference type="PROSITE" id="PS01124">
    <property type="entry name" value="HTH_ARAC_FAMILY_2"/>
    <property type="match status" value="1"/>
</dbReference>
<dbReference type="Pfam" id="PF10114">
    <property type="entry name" value="PocR"/>
    <property type="match status" value="1"/>
</dbReference>
<dbReference type="PANTHER" id="PTHR43280">
    <property type="entry name" value="ARAC-FAMILY TRANSCRIPTIONAL REGULATOR"/>
    <property type="match status" value="1"/>
</dbReference>
<evidence type="ECO:0000256" key="1">
    <source>
        <dbReference type="ARBA" id="ARBA00023015"/>
    </source>
</evidence>
<sequence length="316" mass="36376">MNDFNKMCAYLELMKRKYSLHVCIKDFCGFIPINKELDVALQPYLAHTNPYCMYIKHDRDRYYTCLSLIRRMYHKCEEARGPFFGMCHAGLGEYVVSIGDEKMLLGCINVGFFQTREHTAEKLLERTCAKSQILDVDVAKTLYRQSISTATVDVEDMLSNMELLAEYLLHTYKLMQDTHAKITGDKLRSQSNEDSIITHAIEYIKCNYASRIVLGELAAFCHCSESYLSRIFKKRTGVNLNIYINKVRVEHAKNYLSLSGDTVAEIAARVGFDDPNYFSRVFTALYGNPPTEYRRRFHGSVKLEEIELLGDKPLAL</sequence>
<dbReference type="InterPro" id="IPR018060">
    <property type="entry name" value="HTH_AraC"/>
</dbReference>
<dbReference type="InterPro" id="IPR020449">
    <property type="entry name" value="Tscrpt_reg_AraC-type_HTH"/>
</dbReference>
<name>A0A212ITW4_9FIRM</name>
<gene>
    <name evidence="5" type="ORF">KL86CLO1_10013</name>
</gene>
<protein>
    <submittedName>
        <fullName evidence="5">Transcriptional regulator, AraC family</fullName>
    </submittedName>
</protein>
<evidence type="ECO:0000256" key="2">
    <source>
        <dbReference type="ARBA" id="ARBA00023125"/>
    </source>
</evidence>
<dbReference type="SUPFAM" id="SSF46689">
    <property type="entry name" value="Homeodomain-like"/>
    <property type="match status" value="2"/>
</dbReference>
<dbReference type="InterPro" id="IPR018771">
    <property type="entry name" value="PocR_dom"/>
</dbReference>
<dbReference type="GO" id="GO:0043565">
    <property type="term" value="F:sequence-specific DNA binding"/>
    <property type="evidence" value="ECO:0007669"/>
    <property type="project" value="InterPro"/>
</dbReference>
<dbReference type="PANTHER" id="PTHR43280:SF28">
    <property type="entry name" value="HTH-TYPE TRANSCRIPTIONAL ACTIVATOR RHAS"/>
    <property type="match status" value="1"/>
</dbReference>
<keyword evidence="1" id="KW-0805">Transcription regulation</keyword>
<dbReference type="InterPro" id="IPR018062">
    <property type="entry name" value="HTH_AraC-typ_CS"/>
</dbReference>
<dbReference type="Pfam" id="PF12833">
    <property type="entry name" value="HTH_18"/>
    <property type="match status" value="1"/>
</dbReference>
<reference evidence="5" key="1">
    <citation type="submission" date="2016-04" db="EMBL/GenBank/DDBJ databases">
        <authorList>
            <person name="Evans L.H."/>
            <person name="Alamgir A."/>
            <person name="Owens N."/>
            <person name="Weber N.D."/>
            <person name="Virtaneva K."/>
            <person name="Barbian K."/>
            <person name="Babar A."/>
            <person name="Rosenke K."/>
        </authorList>
    </citation>
    <scope>NUCLEOTIDE SEQUENCE</scope>
    <source>
        <strain evidence="5">86</strain>
    </source>
</reference>
<dbReference type="EMBL" id="FLUN01000001">
    <property type="protein sequence ID" value="SBV90650.1"/>
    <property type="molecule type" value="Genomic_DNA"/>
</dbReference>
<dbReference type="Gene3D" id="1.10.10.60">
    <property type="entry name" value="Homeodomain-like"/>
    <property type="match status" value="2"/>
</dbReference>
<dbReference type="SMART" id="SM00342">
    <property type="entry name" value="HTH_ARAC"/>
    <property type="match status" value="1"/>
</dbReference>
<dbReference type="AlphaFoldDB" id="A0A212ITW4"/>
<evidence type="ECO:0000259" key="4">
    <source>
        <dbReference type="PROSITE" id="PS01124"/>
    </source>
</evidence>
<proteinExistence type="predicted"/>
<evidence type="ECO:0000313" key="5">
    <source>
        <dbReference type="EMBL" id="SBV90650.1"/>
    </source>
</evidence>
<dbReference type="InterPro" id="IPR009057">
    <property type="entry name" value="Homeodomain-like_sf"/>
</dbReference>
<evidence type="ECO:0000256" key="3">
    <source>
        <dbReference type="ARBA" id="ARBA00023163"/>
    </source>
</evidence>
<dbReference type="PRINTS" id="PR00032">
    <property type="entry name" value="HTHARAC"/>
</dbReference>